<organism evidence="2 3">
    <name type="scientific">Shiella aurantiaca</name>
    <dbReference type="NCBI Taxonomy" id="3058365"/>
    <lineage>
        <taxon>Bacteria</taxon>
        <taxon>Pseudomonadati</taxon>
        <taxon>Bacteroidota</taxon>
        <taxon>Cytophagia</taxon>
        <taxon>Cytophagales</taxon>
        <taxon>Shiellaceae</taxon>
        <taxon>Shiella</taxon>
    </lineage>
</organism>
<evidence type="ECO:0000313" key="2">
    <source>
        <dbReference type="EMBL" id="MDN4164291.1"/>
    </source>
</evidence>
<keyword evidence="1" id="KW-0732">Signal</keyword>
<proteinExistence type="predicted"/>
<accession>A0ABT8F215</accession>
<keyword evidence="3" id="KW-1185">Reference proteome</keyword>
<gene>
    <name evidence="2" type="ORF">QWY31_02195</name>
</gene>
<reference evidence="2" key="1">
    <citation type="submission" date="2023-06" db="EMBL/GenBank/DDBJ databases">
        <title>Cytophagales bacterium Strain LB-30, isolated from soil.</title>
        <authorList>
            <person name="Liu B."/>
        </authorList>
    </citation>
    <scope>NUCLEOTIDE SEQUENCE</scope>
    <source>
        <strain evidence="2">LB-30</strain>
    </source>
</reference>
<evidence type="ECO:0000256" key="1">
    <source>
        <dbReference type="SAM" id="SignalP"/>
    </source>
</evidence>
<feature type="chain" id="PRO_5045723236" evidence="1">
    <location>
        <begin position="21"/>
        <end position="157"/>
    </location>
</feature>
<evidence type="ECO:0000313" key="3">
    <source>
        <dbReference type="Proteomes" id="UP001168552"/>
    </source>
</evidence>
<comment type="caution">
    <text evidence="2">The sequence shown here is derived from an EMBL/GenBank/DDBJ whole genome shotgun (WGS) entry which is preliminary data.</text>
</comment>
<feature type="signal peptide" evidence="1">
    <location>
        <begin position="1"/>
        <end position="20"/>
    </location>
</feature>
<protein>
    <submittedName>
        <fullName evidence="2">Uncharacterized protein</fullName>
    </submittedName>
</protein>
<dbReference type="EMBL" id="JAUHJS010000001">
    <property type="protein sequence ID" value="MDN4164291.1"/>
    <property type="molecule type" value="Genomic_DNA"/>
</dbReference>
<sequence>MKKLVFIFVFMLGAAWATQAQNYQNAVGLRAGLGGGVTFKHFLNRTAALEGIVYMNWNGGNITGLYEVHQGGFNDPNFKWYYGGGGHIGFYNTAFDRYGRRYVGGNTLGFDGILGIEYTFSEAPLNLSLDWKPSIEVFGFQAFWYGEFALSVRFVIN</sequence>
<dbReference type="RefSeq" id="WP_320002817.1">
    <property type="nucleotide sequence ID" value="NZ_JAUHJS010000001.1"/>
</dbReference>
<name>A0ABT8F215_9BACT</name>
<dbReference type="Proteomes" id="UP001168552">
    <property type="component" value="Unassembled WGS sequence"/>
</dbReference>